<feature type="domain" description="Acylphosphatase-like" evidence="6">
    <location>
        <begin position="4"/>
        <end position="90"/>
    </location>
</feature>
<keyword evidence="8" id="KW-1185">Reference proteome</keyword>
<dbReference type="PROSITE" id="PS51160">
    <property type="entry name" value="ACYLPHOSPHATASE_3"/>
    <property type="match status" value="1"/>
</dbReference>
<evidence type="ECO:0000256" key="5">
    <source>
        <dbReference type="RuleBase" id="RU004168"/>
    </source>
</evidence>
<evidence type="ECO:0000256" key="1">
    <source>
        <dbReference type="ARBA" id="ARBA00005614"/>
    </source>
</evidence>
<evidence type="ECO:0000256" key="2">
    <source>
        <dbReference type="ARBA" id="ARBA00012150"/>
    </source>
</evidence>
<reference evidence="8" key="1">
    <citation type="submission" date="2017-04" db="EMBL/GenBank/DDBJ databases">
        <authorList>
            <person name="Varghese N."/>
            <person name="Submissions S."/>
        </authorList>
    </citation>
    <scope>NUCLEOTIDE SEQUENCE [LARGE SCALE GENOMIC DNA]</scope>
    <source>
        <strain evidence="8">K3S</strain>
    </source>
</reference>
<dbReference type="InterPro" id="IPR036046">
    <property type="entry name" value="Acylphosphatase-like_dom_sf"/>
</dbReference>
<dbReference type="Proteomes" id="UP000192906">
    <property type="component" value="Unassembled WGS sequence"/>
</dbReference>
<sequence>MIKSYHCVVAGKVQGIFFRSWVNDQAVALNIGGWVRNIDGEKIEILLQGSETDIAEMKSRLLVGPPLAQVTDLKCDWIDYDTEHESFEIR</sequence>
<dbReference type="OrthoDB" id="5295388at2"/>
<dbReference type="InterPro" id="IPR020456">
    <property type="entry name" value="Acylphosphatase"/>
</dbReference>
<accession>A0A1X7CPQ2</accession>
<feature type="active site" evidence="4">
    <location>
        <position position="37"/>
    </location>
</feature>
<dbReference type="SUPFAM" id="SSF54975">
    <property type="entry name" value="Acylphosphatase/BLUF domain-like"/>
    <property type="match status" value="1"/>
</dbReference>
<proteinExistence type="inferred from homology"/>
<evidence type="ECO:0000313" key="7">
    <source>
        <dbReference type="EMBL" id="SMF00642.1"/>
    </source>
</evidence>
<dbReference type="GO" id="GO:0003998">
    <property type="term" value="F:acylphosphatase activity"/>
    <property type="evidence" value="ECO:0007669"/>
    <property type="project" value="UniProtKB-EC"/>
</dbReference>
<dbReference type="STRING" id="1519643.SAMN06295933_1054"/>
<organism evidence="7 8">
    <name type="scientific">Desulfovibrio gilichinskyi</name>
    <dbReference type="NCBI Taxonomy" id="1519643"/>
    <lineage>
        <taxon>Bacteria</taxon>
        <taxon>Pseudomonadati</taxon>
        <taxon>Thermodesulfobacteriota</taxon>
        <taxon>Desulfovibrionia</taxon>
        <taxon>Desulfovibrionales</taxon>
        <taxon>Desulfovibrionaceae</taxon>
        <taxon>Desulfovibrio</taxon>
    </lineage>
</organism>
<keyword evidence="4" id="KW-0378">Hydrolase</keyword>
<dbReference type="EMBL" id="FWZU01000002">
    <property type="protein sequence ID" value="SMF00642.1"/>
    <property type="molecule type" value="Genomic_DNA"/>
</dbReference>
<protein>
    <recommendedName>
        <fullName evidence="2 4">acylphosphatase</fullName>
        <ecNumber evidence="2 4">3.6.1.7</ecNumber>
    </recommendedName>
</protein>
<name>A0A1X7CPQ2_9BACT</name>
<comment type="catalytic activity">
    <reaction evidence="3 4">
        <text>an acyl phosphate + H2O = a carboxylate + phosphate + H(+)</text>
        <dbReference type="Rhea" id="RHEA:14965"/>
        <dbReference type="ChEBI" id="CHEBI:15377"/>
        <dbReference type="ChEBI" id="CHEBI:15378"/>
        <dbReference type="ChEBI" id="CHEBI:29067"/>
        <dbReference type="ChEBI" id="CHEBI:43474"/>
        <dbReference type="ChEBI" id="CHEBI:59918"/>
        <dbReference type="EC" id="3.6.1.7"/>
    </reaction>
</comment>
<dbReference type="Gene3D" id="3.30.70.100">
    <property type="match status" value="1"/>
</dbReference>
<gene>
    <name evidence="7" type="ORF">SAMN06295933_1054</name>
</gene>
<evidence type="ECO:0000313" key="8">
    <source>
        <dbReference type="Proteomes" id="UP000192906"/>
    </source>
</evidence>
<dbReference type="Pfam" id="PF00708">
    <property type="entry name" value="Acylphosphatase"/>
    <property type="match status" value="1"/>
</dbReference>
<evidence type="ECO:0000259" key="6">
    <source>
        <dbReference type="PROSITE" id="PS51160"/>
    </source>
</evidence>
<evidence type="ECO:0000256" key="3">
    <source>
        <dbReference type="ARBA" id="ARBA00047645"/>
    </source>
</evidence>
<dbReference type="PANTHER" id="PTHR47268">
    <property type="entry name" value="ACYLPHOSPHATASE"/>
    <property type="match status" value="1"/>
</dbReference>
<comment type="similarity">
    <text evidence="1 5">Belongs to the acylphosphatase family.</text>
</comment>
<dbReference type="EC" id="3.6.1.7" evidence="2 4"/>
<evidence type="ECO:0000256" key="4">
    <source>
        <dbReference type="PROSITE-ProRule" id="PRU00520"/>
    </source>
</evidence>
<dbReference type="RefSeq" id="WP_085099420.1">
    <property type="nucleotide sequence ID" value="NZ_FWZU01000002.1"/>
</dbReference>
<dbReference type="AlphaFoldDB" id="A0A1X7CPQ2"/>
<dbReference type="InterPro" id="IPR001792">
    <property type="entry name" value="Acylphosphatase-like_dom"/>
</dbReference>
<dbReference type="PANTHER" id="PTHR47268:SF4">
    <property type="entry name" value="ACYLPHOSPHATASE"/>
    <property type="match status" value="1"/>
</dbReference>
<feature type="active site" evidence="4">
    <location>
        <position position="19"/>
    </location>
</feature>